<dbReference type="CDD" id="cd07938">
    <property type="entry name" value="DRE_TIM_HMGL"/>
    <property type="match status" value="1"/>
</dbReference>
<comment type="similarity">
    <text evidence="1">Belongs to the HMG-CoA lyase family.</text>
</comment>
<evidence type="ECO:0000313" key="5">
    <source>
        <dbReference type="EMBL" id="GIL40524.1"/>
    </source>
</evidence>
<dbReference type="InterPro" id="IPR043594">
    <property type="entry name" value="HMGL"/>
</dbReference>
<reference evidence="5" key="1">
    <citation type="submission" date="2021-02" db="EMBL/GenBank/DDBJ databases">
        <title>Genome sequence of Rhodospirillales sp. strain TMPK1 isolated from soil.</title>
        <authorList>
            <person name="Nakai R."/>
            <person name="Kusada H."/>
            <person name="Tamaki H."/>
        </authorList>
    </citation>
    <scope>NUCLEOTIDE SEQUENCE</scope>
    <source>
        <strain evidence="5">TMPK1</strain>
    </source>
</reference>
<evidence type="ECO:0000259" key="4">
    <source>
        <dbReference type="PROSITE" id="PS50991"/>
    </source>
</evidence>
<evidence type="ECO:0000256" key="2">
    <source>
        <dbReference type="ARBA" id="ARBA00022723"/>
    </source>
</evidence>
<evidence type="ECO:0000313" key="6">
    <source>
        <dbReference type="Proteomes" id="UP000681075"/>
    </source>
</evidence>
<sequence length="305" mass="31962">MAKVQLVEVGARDGLQNEKVPVSTEAKLAFINRMIDAGIRRLEATSFVNPKLVPQMADAADVMAGVPRDRGVSYIGLVLNKKGFDRAVEAGVDEVGCVVVASDTFGQKNQGQTVEDSIRVWHELSRAAKERGVKASLTISAAFGCPFEGEVPLSRVRDIVEACMKSPGVDLAVADTIGVGVPSQVTEMLRTIKPLAGDVPLRVHFHNTRNTGIANVAASVAEGVTYIDASVGGIGGCPFAPRATGNVASEDVLYMLSRMGIDLGIDLDKLIDAANWIETQLGKTVPGMVSKAGGFPSSAQAACAA</sequence>
<dbReference type="GO" id="GO:0004419">
    <property type="term" value="F:hydroxymethylglutaryl-CoA lyase activity"/>
    <property type="evidence" value="ECO:0007669"/>
    <property type="project" value="TreeGrafter"/>
</dbReference>
<keyword evidence="6" id="KW-1185">Reference proteome</keyword>
<dbReference type="Proteomes" id="UP000681075">
    <property type="component" value="Unassembled WGS sequence"/>
</dbReference>
<dbReference type="PANTHER" id="PTHR42738:SF7">
    <property type="entry name" value="HYDROXYMETHYLGLUTARYL-COA LYASE"/>
    <property type="match status" value="1"/>
</dbReference>
<evidence type="ECO:0000256" key="3">
    <source>
        <dbReference type="ARBA" id="ARBA00023239"/>
    </source>
</evidence>
<dbReference type="NCBIfam" id="NF004283">
    <property type="entry name" value="PRK05692.1"/>
    <property type="match status" value="1"/>
</dbReference>
<name>A0A8S8XCV3_9PROT</name>
<dbReference type="Gene3D" id="3.20.20.70">
    <property type="entry name" value="Aldolase class I"/>
    <property type="match status" value="1"/>
</dbReference>
<dbReference type="SUPFAM" id="SSF51569">
    <property type="entry name" value="Aldolase"/>
    <property type="match status" value="1"/>
</dbReference>
<comment type="caution">
    <text evidence="5">The sequence shown here is derived from an EMBL/GenBank/DDBJ whole genome shotgun (WGS) entry which is preliminary data.</text>
</comment>
<accession>A0A8S8XCV3</accession>
<keyword evidence="3 5" id="KW-0456">Lyase</keyword>
<organism evidence="5 6">
    <name type="scientific">Roseiterribacter gracilis</name>
    <dbReference type="NCBI Taxonomy" id="2812848"/>
    <lineage>
        <taxon>Bacteria</taxon>
        <taxon>Pseudomonadati</taxon>
        <taxon>Pseudomonadota</taxon>
        <taxon>Alphaproteobacteria</taxon>
        <taxon>Rhodospirillales</taxon>
        <taxon>Roseiterribacteraceae</taxon>
        <taxon>Roseiterribacter</taxon>
    </lineage>
</organism>
<dbReference type="PANTHER" id="PTHR42738">
    <property type="entry name" value="HYDROXYMETHYLGLUTARYL-COA LYASE"/>
    <property type="match status" value="1"/>
</dbReference>
<evidence type="ECO:0000256" key="1">
    <source>
        <dbReference type="ARBA" id="ARBA00009405"/>
    </source>
</evidence>
<protein>
    <submittedName>
        <fullName evidence="5">Hydroxymethylglutaryl-CoA lyase</fullName>
    </submittedName>
</protein>
<proteinExistence type="inferred from homology"/>
<dbReference type="RefSeq" id="WP_420243625.1">
    <property type="nucleotide sequence ID" value="NZ_BOPV01000001.1"/>
</dbReference>
<dbReference type="FunFam" id="3.20.20.70:FF:000071">
    <property type="entry name" value="Hydroxymethylglutaryl-CoA lyase"/>
    <property type="match status" value="1"/>
</dbReference>
<feature type="domain" description="Pyruvate carboxyltransferase" evidence="4">
    <location>
        <begin position="4"/>
        <end position="271"/>
    </location>
</feature>
<dbReference type="PROSITE" id="PS50991">
    <property type="entry name" value="PYR_CT"/>
    <property type="match status" value="1"/>
</dbReference>
<dbReference type="InterPro" id="IPR000891">
    <property type="entry name" value="PYR_CT"/>
</dbReference>
<dbReference type="AlphaFoldDB" id="A0A8S8XCV3"/>
<dbReference type="Pfam" id="PF00682">
    <property type="entry name" value="HMGL-like"/>
    <property type="match status" value="1"/>
</dbReference>
<gene>
    <name evidence="5" type="ORF">TMPK1_27610</name>
</gene>
<dbReference type="GO" id="GO:0006552">
    <property type="term" value="P:L-leucine catabolic process"/>
    <property type="evidence" value="ECO:0007669"/>
    <property type="project" value="TreeGrafter"/>
</dbReference>
<dbReference type="InterPro" id="IPR013785">
    <property type="entry name" value="Aldolase_TIM"/>
</dbReference>
<keyword evidence="2" id="KW-0479">Metal-binding</keyword>
<dbReference type="GO" id="GO:0046872">
    <property type="term" value="F:metal ion binding"/>
    <property type="evidence" value="ECO:0007669"/>
    <property type="project" value="UniProtKB-KW"/>
</dbReference>
<dbReference type="EMBL" id="BOPV01000001">
    <property type="protein sequence ID" value="GIL40524.1"/>
    <property type="molecule type" value="Genomic_DNA"/>
</dbReference>
<dbReference type="GO" id="GO:0046951">
    <property type="term" value="P:ketone body biosynthetic process"/>
    <property type="evidence" value="ECO:0007669"/>
    <property type="project" value="TreeGrafter"/>
</dbReference>